<dbReference type="GeneID" id="19178755"/>
<dbReference type="SUPFAM" id="SSF48403">
    <property type="entry name" value="Ankyrin repeat"/>
    <property type="match status" value="1"/>
</dbReference>
<dbReference type="eggNOG" id="ENOG502TER2">
    <property type="taxonomic scope" value="Eukaryota"/>
</dbReference>
<evidence type="ECO:0000256" key="1">
    <source>
        <dbReference type="SAM" id="MobiDB-lite"/>
    </source>
</evidence>
<dbReference type="OrthoDB" id="5391533at2759"/>
<dbReference type="AlphaFoldDB" id="W9VW03"/>
<evidence type="ECO:0000313" key="2">
    <source>
        <dbReference type="EMBL" id="EXJ60017.1"/>
    </source>
</evidence>
<keyword evidence="3" id="KW-1185">Reference proteome</keyword>
<accession>W9VW03</accession>
<sequence length="327" mass="36463">MAQSLPPEPMKLSPHQEAMEEACKAGQVAELQKLFNEHDVKEGDDPIPYWHATPQGAPATDTLFAAAISHKQQSIVQYLRSVYPKLDFSIPTIIGALTATPDLDMLKLIYSYSPRIVNFGFDDHVTTFLSKACEGGPQNAPFVNFLLDHGAMADDFGSYTYQFGAELLPALQHDQPTHIIKKMIPRTSRLPFPIDVAISRKRVDILELLLNEEEKRGKRSRDGIYEQALLHHAHETEDKTVIALVERFVANFTAARNLQSTRATTESRRWWQFSARADSKGHTDGKDSSSASRTGAGKSWWPLSKVTPVPESADSHRKEAPPDSDSD</sequence>
<gene>
    <name evidence="2" type="ORF">A1O7_04165</name>
</gene>
<comment type="caution">
    <text evidence="2">The sequence shown here is derived from an EMBL/GenBank/DDBJ whole genome shotgun (WGS) entry which is preliminary data.</text>
</comment>
<dbReference type="EMBL" id="AMGW01000003">
    <property type="protein sequence ID" value="EXJ60017.1"/>
    <property type="molecule type" value="Genomic_DNA"/>
</dbReference>
<dbReference type="Proteomes" id="UP000019473">
    <property type="component" value="Unassembled WGS sequence"/>
</dbReference>
<organism evidence="2 3">
    <name type="scientific">Cladophialophora yegresii CBS 114405</name>
    <dbReference type="NCBI Taxonomy" id="1182544"/>
    <lineage>
        <taxon>Eukaryota</taxon>
        <taxon>Fungi</taxon>
        <taxon>Dikarya</taxon>
        <taxon>Ascomycota</taxon>
        <taxon>Pezizomycotina</taxon>
        <taxon>Eurotiomycetes</taxon>
        <taxon>Chaetothyriomycetidae</taxon>
        <taxon>Chaetothyriales</taxon>
        <taxon>Herpotrichiellaceae</taxon>
        <taxon>Cladophialophora</taxon>
    </lineage>
</organism>
<dbReference type="Gene3D" id="1.25.40.20">
    <property type="entry name" value="Ankyrin repeat-containing domain"/>
    <property type="match status" value="1"/>
</dbReference>
<dbReference type="STRING" id="1182544.W9VW03"/>
<protein>
    <submittedName>
        <fullName evidence="2">Uncharacterized protein</fullName>
    </submittedName>
</protein>
<feature type="region of interest" description="Disordered" evidence="1">
    <location>
        <begin position="276"/>
        <end position="327"/>
    </location>
</feature>
<dbReference type="HOGENOM" id="CLU_066664_0_0_1"/>
<dbReference type="VEuPathDB" id="FungiDB:A1O7_04165"/>
<evidence type="ECO:0000313" key="3">
    <source>
        <dbReference type="Proteomes" id="UP000019473"/>
    </source>
</evidence>
<proteinExistence type="predicted"/>
<feature type="compositionally biased region" description="Basic and acidic residues" evidence="1">
    <location>
        <begin position="277"/>
        <end position="287"/>
    </location>
</feature>
<dbReference type="InterPro" id="IPR036770">
    <property type="entry name" value="Ankyrin_rpt-contain_sf"/>
</dbReference>
<dbReference type="RefSeq" id="XP_007756370.1">
    <property type="nucleotide sequence ID" value="XM_007758180.1"/>
</dbReference>
<name>W9VW03_9EURO</name>
<reference evidence="2 3" key="1">
    <citation type="submission" date="2013-03" db="EMBL/GenBank/DDBJ databases">
        <title>The Genome Sequence of Cladophialophora yegresii CBS 114405.</title>
        <authorList>
            <consortium name="The Broad Institute Genomics Platform"/>
            <person name="Cuomo C."/>
            <person name="de Hoog S."/>
            <person name="Gorbushina A."/>
            <person name="Walker B."/>
            <person name="Young S.K."/>
            <person name="Zeng Q."/>
            <person name="Gargeya S."/>
            <person name="Fitzgerald M."/>
            <person name="Haas B."/>
            <person name="Abouelleil A."/>
            <person name="Allen A.W."/>
            <person name="Alvarado L."/>
            <person name="Arachchi H.M."/>
            <person name="Berlin A.M."/>
            <person name="Chapman S.B."/>
            <person name="Gainer-Dewar J."/>
            <person name="Goldberg J."/>
            <person name="Griggs A."/>
            <person name="Gujja S."/>
            <person name="Hansen M."/>
            <person name="Howarth C."/>
            <person name="Imamovic A."/>
            <person name="Ireland A."/>
            <person name="Larimer J."/>
            <person name="McCowan C."/>
            <person name="Murphy C."/>
            <person name="Pearson M."/>
            <person name="Poon T.W."/>
            <person name="Priest M."/>
            <person name="Roberts A."/>
            <person name="Saif S."/>
            <person name="Shea T."/>
            <person name="Sisk P."/>
            <person name="Sykes S."/>
            <person name="Wortman J."/>
            <person name="Nusbaum C."/>
            <person name="Birren B."/>
        </authorList>
    </citation>
    <scope>NUCLEOTIDE SEQUENCE [LARGE SCALE GENOMIC DNA]</scope>
    <source>
        <strain evidence="2 3">CBS 114405</strain>
    </source>
</reference>